<dbReference type="EMBL" id="QHBU01000119">
    <property type="protein sequence ID" value="PZR81244.1"/>
    <property type="molecule type" value="Genomic_DNA"/>
</dbReference>
<keyword evidence="1" id="KW-0963">Cytoplasm</keyword>
<accession>A0A2W6ACL0</accession>
<evidence type="ECO:0000313" key="6">
    <source>
        <dbReference type="Proteomes" id="UP000248724"/>
    </source>
</evidence>
<dbReference type="PROSITE" id="PS50084">
    <property type="entry name" value="KH_TYPE_1"/>
    <property type="match status" value="1"/>
</dbReference>
<dbReference type="Proteomes" id="UP000248724">
    <property type="component" value="Unassembled WGS sequence"/>
</dbReference>
<reference evidence="4 7" key="3">
    <citation type="submission" date="2020-10" db="EMBL/GenBank/DDBJ databases">
        <title>Ca. Dormibacterota MAGs.</title>
        <authorList>
            <person name="Montgomery K."/>
        </authorList>
    </citation>
    <scope>NUCLEOTIDE SEQUENCE [LARGE SCALE GENOMIC DNA]</scope>
    <source>
        <strain evidence="4">SC8812_S17_18</strain>
    </source>
</reference>
<organism evidence="5 6">
    <name type="scientific">Candidatus Aeolococcus gillhamiae</name>
    <dbReference type="NCBI Taxonomy" id="3127015"/>
    <lineage>
        <taxon>Bacteria</taxon>
        <taxon>Bacillati</taxon>
        <taxon>Candidatus Dormiibacterota</taxon>
        <taxon>Candidatus Dormibacteria</taxon>
        <taxon>Candidatus Aeolococcales</taxon>
        <taxon>Candidatus Aeolococcaceae</taxon>
        <taxon>Candidatus Aeolococcus</taxon>
    </lineage>
</organism>
<evidence type="ECO:0000313" key="7">
    <source>
        <dbReference type="Proteomes" id="UP000606991"/>
    </source>
</evidence>
<accession>A0A934JVD1</accession>
<protein>
    <submittedName>
        <fullName evidence="4">KH domain-containing protein</fullName>
    </submittedName>
    <submittedName>
        <fullName evidence="5">RNA-binding protein</fullName>
    </submittedName>
</protein>
<dbReference type="Gene3D" id="3.30.300.20">
    <property type="match status" value="1"/>
</dbReference>
<dbReference type="PANTHER" id="PTHR34654">
    <property type="entry name" value="UPF0109 PROTEIN SCO5592"/>
    <property type="match status" value="1"/>
</dbReference>
<dbReference type="InterPro" id="IPR020627">
    <property type="entry name" value="KhpA"/>
</dbReference>
<proteinExistence type="predicted"/>
<dbReference type="EMBL" id="JAEKNS010000164">
    <property type="protein sequence ID" value="MBJ7596456.1"/>
    <property type="molecule type" value="Genomic_DNA"/>
</dbReference>
<dbReference type="CDD" id="cd22533">
    <property type="entry name" value="KH-II_YlqC-like"/>
    <property type="match status" value="1"/>
</dbReference>
<dbReference type="Pfam" id="PF13083">
    <property type="entry name" value="KH_KhpA-B"/>
    <property type="match status" value="1"/>
</dbReference>
<evidence type="ECO:0000256" key="1">
    <source>
        <dbReference type="ARBA" id="ARBA00022490"/>
    </source>
</evidence>
<reference evidence="5" key="2">
    <citation type="submission" date="2018-05" db="EMBL/GenBank/DDBJ databases">
        <authorList>
            <person name="Ferrari B."/>
        </authorList>
    </citation>
    <scope>NUCLEOTIDE SEQUENCE</scope>
    <source>
        <strain evidence="5">RRmetagenome_bin12</strain>
    </source>
</reference>
<comment type="caution">
    <text evidence="5">The sequence shown here is derived from an EMBL/GenBank/DDBJ whole genome shotgun (WGS) entry which is preliminary data.</text>
</comment>
<gene>
    <name evidence="5" type="ORF">DLM65_06255</name>
    <name evidence="4" type="ORF">JF886_16640</name>
</gene>
<evidence type="ECO:0000256" key="3">
    <source>
        <dbReference type="PROSITE-ProRule" id="PRU00117"/>
    </source>
</evidence>
<dbReference type="Proteomes" id="UP000606991">
    <property type="component" value="Unassembled WGS sequence"/>
</dbReference>
<sequence>MTRFITEHIVSNKEAINIHAVPRGRSTIIEVTVAEEDMGKVIGKGGRNIEAIRAVVRAAGLRKHERVQVELADGGRHA</sequence>
<dbReference type="InterPro" id="IPR009019">
    <property type="entry name" value="KH_sf_prok-type"/>
</dbReference>
<keyword evidence="2 3" id="KW-0694">RNA-binding</keyword>
<dbReference type="GO" id="GO:0003723">
    <property type="term" value="F:RNA binding"/>
    <property type="evidence" value="ECO:0007669"/>
    <property type="project" value="UniProtKB-UniRule"/>
</dbReference>
<dbReference type="PANTHER" id="PTHR34654:SF1">
    <property type="entry name" value="RNA-BINDING PROTEIN KHPA"/>
    <property type="match status" value="1"/>
</dbReference>
<name>A0A2W6ACL0_9BACT</name>
<dbReference type="InterPro" id="IPR015946">
    <property type="entry name" value="KH_dom-like_a/b"/>
</dbReference>
<reference evidence="5 6" key="1">
    <citation type="journal article" date="2017" name="Nature">
        <title>Atmospheric trace gases support primary production in Antarctic desert surface soil.</title>
        <authorList>
            <person name="Ji M."/>
            <person name="Greening C."/>
            <person name="Vanwonterghem I."/>
            <person name="Carere C.R."/>
            <person name="Bay S.K."/>
            <person name="Steen J.A."/>
            <person name="Montgomery K."/>
            <person name="Lines T."/>
            <person name="Beardall J."/>
            <person name="van Dorst J."/>
            <person name="Snape I."/>
            <person name="Stott M.B."/>
            <person name="Hugenholtz P."/>
            <person name="Ferrari B.C."/>
        </authorList>
    </citation>
    <scope>NUCLEOTIDE SEQUENCE [LARGE SCALE GENOMIC DNA]</scope>
    <source>
        <strain evidence="5">RRmetagenome_bin12</strain>
    </source>
</reference>
<dbReference type="SUPFAM" id="SSF54814">
    <property type="entry name" value="Prokaryotic type KH domain (KH-domain type II)"/>
    <property type="match status" value="1"/>
</dbReference>
<dbReference type="AlphaFoldDB" id="A0A2W6ACL0"/>
<evidence type="ECO:0000313" key="5">
    <source>
        <dbReference type="EMBL" id="PZR81244.1"/>
    </source>
</evidence>
<evidence type="ECO:0000313" key="4">
    <source>
        <dbReference type="EMBL" id="MBJ7596456.1"/>
    </source>
</evidence>
<evidence type="ECO:0000256" key="2">
    <source>
        <dbReference type="ARBA" id="ARBA00022884"/>
    </source>
</evidence>